<evidence type="ECO:0000256" key="1">
    <source>
        <dbReference type="ARBA" id="ARBA00022659"/>
    </source>
</evidence>
<sequence>MRLAAKIVWLVLWTVCVAEDCKEPPPRKQIEILSGSWPEQTYKEGTQATYKCRPGYRTLGTITMQCRNGQWVALNPSRICRKRPCGHPGDTPFGSFHLAVGDEFTYGAKVVYTCVEGYQLIGSINYRECDADGWTNDIPLCEEISCQVPEILNGYAISQKTTFKEKERFQYKCNRGFEYSERGDATCTKFGWSPIPSCREVTCDPPYIPNGVYSPRRTKHRTEDEIRYECTNGFYPATRGNTARCTSSGWVPSPRCSLKPCDFPEIKHGYLHAEDYYKPYFPVPIGKYYYYYCNQNFLTPSKYRGGYIYCRAEGWSPAVPCLRQCTSTHLEYGKFPHWGRTYLQGESVKVECYSGYSLPDQQSLMTCTENGWSPPPRCIRV</sequence>
<feature type="disulfide bond" evidence="4">
    <location>
        <begin position="114"/>
        <end position="141"/>
    </location>
</feature>
<dbReference type="InterPro" id="IPR000436">
    <property type="entry name" value="Sushi_SCR_CCP_dom"/>
</dbReference>
<feature type="domain" description="Sushi" evidence="6">
    <location>
        <begin position="83"/>
        <end position="143"/>
    </location>
</feature>
<dbReference type="SMART" id="SM00032">
    <property type="entry name" value="CCP"/>
    <property type="match status" value="6"/>
</dbReference>
<protein>
    <submittedName>
        <fullName evidence="7">Complement factor H</fullName>
    </submittedName>
</protein>
<comment type="caution">
    <text evidence="4">Lacks conserved residue(s) required for the propagation of feature annotation.</text>
</comment>
<dbReference type="FunFam" id="2.10.70.10:FF:000054">
    <property type="entry name" value="Complement inhibitory factor H"/>
    <property type="match status" value="1"/>
</dbReference>
<reference evidence="7 8" key="1">
    <citation type="journal article" date="2009" name="Science">
        <title>Genome sequence, comparative analysis, and population genetics of the domestic horse.</title>
        <authorList>
            <consortium name="Broad Institute Genome Sequencing Platform"/>
            <consortium name="Broad Institute Whole Genome Assembly Team"/>
            <person name="Wade C.M."/>
            <person name="Giulotto E."/>
            <person name="Sigurdsson S."/>
            <person name="Zoli M."/>
            <person name="Gnerre S."/>
            <person name="Imsland F."/>
            <person name="Lear T.L."/>
            <person name="Adelson D.L."/>
            <person name="Bailey E."/>
            <person name="Bellone R.R."/>
            <person name="Bloecker H."/>
            <person name="Distl O."/>
            <person name="Edgar R.C."/>
            <person name="Garber M."/>
            <person name="Leeb T."/>
            <person name="Mauceli E."/>
            <person name="MacLeod J.N."/>
            <person name="Penedo M.C.T."/>
            <person name="Raison J.M."/>
            <person name="Sharpe T."/>
            <person name="Vogel J."/>
            <person name="Andersson L."/>
            <person name="Antczak D.F."/>
            <person name="Biagi T."/>
            <person name="Binns M.M."/>
            <person name="Chowdhary B.P."/>
            <person name="Coleman S.J."/>
            <person name="Della Valle G."/>
            <person name="Fryc S."/>
            <person name="Guerin G."/>
            <person name="Hasegawa T."/>
            <person name="Hill E.W."/>
            <person name="Jurka J."/>
            <person name="Kiialainen A."/>
            <person name="Lindgren G."/>
            <person name="Liu J."/>
            <person name="Magnani E."/>
            <person name="Mickelson J.R."/>
            <person name="Murray J."/>
            <person name="Nergadze S.G."/>
            <person name="Onofrio R."/>
            <person name="Pedroni S."/>
            <person name="Piras M.F."/>
            <person name="Raudsepp T."/>
            <person name="Rocchi M."/>
            <person name="Roeed K.H."/>
            <person name="Ryder O.A."/>
            <person name="Searle S."/>
            <person name="Skow L."/>
            <person name="Swinburne J.E."/>
            <person name="Syvaenen A.C."/>
            <person name="Tozaki T."/>
            <person name="Valberg S.J."/>
            <person name="Vaudin M."/>
            <person name="White J.R."/>
            <person name="Zody M.C."/>
            <person name="Lander E.S."/>
            <person name="Lindblad-Toh K."/>
        </authorList>
    </citation>
    <scope>NUCLEOTIDE SEQUENCE [LARGE SCALE GENOMIC DNA]</scope>
    <source>
        <strain evidence="7 8">Thoroughbred</strain>
    </source>
</reference>
<feature type="domain" description="Sushi" evidence="6">
    <location>
        <begin position="201"/>
        <end position="258"/>
    </location>
</feature>
<feature type="domain" description="Sushi" evidence="6">
    <location>
        <begin position="19"/>
        <end position="82"/>
    </location>
</feature>
<feature type="domain" description="Sushi" evidence="6">
    <location>
        <begin position="323"/>
        <end position="380"/>
    </location>
</feature>
<accession>F6U1J0</accession>
<feature type="domain" description="Sushi" evidence="6">
    <location>
        <begin position="144"/>
        <end position="200"/>
    </location>
</feature>
<feature type="signal peptide" evidence="5">
    <location>
        <begin position="1"/>
        <end position="18"/>
    </location>
</feature>
<feature type="chain" id="PRO_5023944122" evidence="5">
    <location>
        <begin position="19"/>
        <end position="381"/>
    </location>
</feature>
<evidence type="ECO:0000256" key="4">
    <source>
        <dbReference type="PROSITE-ProRule" id="PRU00302"/>
    </source>
</evidence>
<name>F6U1J0_HORSE</name>
<evidence type="ECO:0007829" key="9">
    <source>
        <dbReference type="PeptideAtlas" id="F6U1J0"/>
    </source>
</evidence>
<dbReference type="AlphaFoldDB" id="F6U1J0"/>
<reference evidence="7" key="3">
    <citation type="submission" date="2025-09" db="UniProtKB">
        <authorList>
            <consortium name="Ensembl"/>
        </authorList>
    </citation>
    <scope>IDENTIFICATION</scope>
    <source>
        <strain evidence="7">Thoroughbred</strain>
    </source>
</reference>
<keyword evidence="9" id="KW-1267">Proteomics identification</keyword>
<dbReference type="SUPFAM" id="SSF57535">
    <property type="entry name" value="Complement control module/SCR domain"/>
    <property type="match status" value="5"/>
</dbReference>
<reference evidence="7" key="2">
    <citation type="submission" date="2025-08" db="UniProtKB">
        <authorList>
            <consortium name="Ensembl"/>
        </authorList>
    </citation>
    <scope>IDENTIFICATION</scope>
    <source>
        <strain evidence="7">Thoroughbred</strain>
    </source>
</reference>
<dbReference type="Proteomes" id="UP000002281">
    <property type="component" value="Chromosome 30"/>
</dbReference>
<dbReference type="PROSITE" id="PS50923">
    <property type="entry name" value="SUSHI"/>
    <property type="match status" value="5"/>
</dbReference>
<keyword evidence="1 4" id="KW-0768">Sushi</keyword>
<proteinExistence type="evidence at protein level"/>
<keyword evidence="3 4" id="KW-1015">Disulfide bond</keyword>
<organism evidence="7 8">
    <name type="scientific">Equus caballus</name>
    <name type="common">Horse</name>
    <dbReference type="NCBI Taxonomy" id="9796"/>
    <lineage>
        <taxon>Eukaryota</taxon>
        <taxon>Metazoa</taxon>
        <taxon>Chordata</taxon>
        <taxon>Craniata</taxon>
        <taxon>Vertebrata</taxon>
        <taxon>Euteleostomi</taxon>
        <taxon>Mammalia</taxon>
        <taxon>Eutheria</taxon>
        <taxon>Laurasiatheria</taxon>
        <taxon>Perissodactyla</taxon>
        <taxon>Equidae</taxon>
        <taxon>Equus</taxon>
    </lineage>
</organism>
<dbReference type="ExpressionAtlas" id="F6U1J0">
    <property type="expression patterns" value="baseline"/>
</dbReference>
<dbReference type="PANTHER" id="PTHR45785:SF7">
    <property type="entry name" value="COMPLEMENT FACTOR H"/>
    <property type="match status" value="1"/>
</dbReference>
<dbReference type="GeneTree" id="ENSGT00940000154386"/>
<dbReference type="PANTHER" id="PTHR45785">
    <property type="entry name" value="COMPLEMENT FACTOR H-RELATED"/>
    <property type="match status" value="1"/>
</dbReference>
<dbReference type="Bgee" id="ENSECAG00000011256">
    <property type="expression patterns" value="Expressed in liver and 18 other cell types or tissues"/>
</dbReference>
<keyword evidence="2 5" id="KW-0732">Signal</keyword>
<evidence type="ECO:0000256" key="3">
    <source>
        <dbReference type="ARBA" id="ARBA00023157"/>
    </source>
</evidence>
<dbReference type="Ensembl" id="ENSECAT00000006831.4">
    <property type="protein sequence ID" value="ENSECAP00000004906.3"/>
    <property type="gene ID" value="ENSECAG00000011256.4"/>
</dbReference>
<gene>
    <name evidence="7" type="primary">CFH</name>
</gene>
<evidence type="ECO:0000259" key="6">
    <source>
        <dbReference type="PROSITE" id="PS50923"/>
    </source>
</evidence>
<dbReference type="CDD" id="cd00033">
    <property type="entry name" value="CCP"/>
    <property type="match status" value="5"/>
</dbReference>
<dbReference type="InterPro" id="IPR035976">
    <property type="entry name" value="Sushi/SCR/CCP_sf"/>
</dbReference>
<dbReference type="InterPro" id="IPR051503">
    <property type="entry name" value="ComplSys_Reg/VirEntry_Med"/>
</dbReference>
<dbReference type="Pfam" id="PF00084">
    <property type="entry name" value="Sushi"/>
    <property type="match status" value="6"/>
</dbReference>
<keyword evidence="8" id="KW-1185">Reference proteome</keyword>
<dbReference type="Gene3D" id="2.10.70.10">
    <property type="entry name" value="Complement Module, domain 1"/>
    <property type="match status" value="6"/>
</dbReference>
<evidence type="ECO:0000313" key="7">
    <source>
        <dbReference type="Ensembl" id="ENSECAP00000004906.3"/>
    </source>
</evidence>
<evidence type="ECO:0000256" key="2">
    <source>
        <dbReference type="ARBA" id="ARBA00022729"/>
    </source>
</evidence>
<dbReference type="FunFam" id="2.10.70.10:FF:000130">
    <property type="entry name" value="Complement factor H"/>
    <property type="match status" value="1"/>
</dbReference>
<evidence type="ECO:0000313" key="8">
    <source>
        <dbReference type="Proteomes" id="UP000002281"/>
    </source>
</evidence>
<evidence type="ECO:0000256" key="5">
    <source>
        <dbReference type="SAM" id="SignalP"/>
    </source>
</evidence>